<sequence length="120" mass="13991">MPLSVSLLPQWMIRWAYPEQWVSKYLGRAGRDGEMRQVFCRQATQADERPAGKRASLPTPLPHSSWCKRQSFFFFFPLQIFLWERERRGLKPATDSWHQIWGARGPMTIVDAASTFPLPP</sequence>
<keyword evidence="2" id="KW-1185">Reference proteome</keyword>
<protein>
    <submittedName>
        <fullName evidence="1">Uncharacterized protein</fullName>
    </submittedName>
</protein>
<dbReference type="Proteomes" id="UP001232148">
    <property type="component" value="Unassembled WGS sequence"/>
</dbReference>
<reference evidence="1" key="1">
    <citation type="submission" date="2021-06" db="EMBL/GenBank/DDBJ databases">
        <title>Comparative genomics, transcriptomics and evolutionary studies reveal genomic signatures of adaptation to plant cell wall in hemibiotrophic fungi.</title>
        <authorList>
            <consortium name="DOE Joint Genome Institute"/>
            <person name="Baroncelli R."/>
            <person name="Diaz J.F."/>
            <person name="Benocci T."/>
            <person name="Peng M."/>
            <person name="Battaglia E."/>
            <person name="Haridas S."/>
            <person name="Andreopoulos W."/>
            <person name="Labutti K."/>
            <person name="Pangilinan J."/>
            <person name="Floch G.L."/>
            <person name="Makela M.R."/>
            <person name="Henrissat B."/>
            <person name="Grigoriev I.V."/>
            <person name="Crouch J.A."/>
            <person name="De Vries R.P."/>
            <person name="Sukno S.A."/>
            <person name="Thon M.R."/>
        </authorList>
    </citation>
    <scope>NUCLEOTIDE SEQUENCE</scope>
    <source>
        <strain evidence="1">MAFF235873</strain>
    </source>
</reference>
<evidence type="ECO:0000313" key="1">
    <source>
        <dbReference type="EMBL" id="KAK2029320.1"/>
    </source>
</evidence>
<proteinExistence type="predicted"/>
<dbReference type="EMBL" id="MU842865">
    <property type="protein sequence ID" value="KAK2029320.1"/>
    <property type="molecule type" value="Genomic_DNA"/>
</dbReference>
<gene>
    <name evidence="1" type="ORF">LX32DRAFT_361045</name>
</gene>
<name>A0AAD9HI42_9PEZI</name>
<accession>A0AAD9HI42</accession>
<dbReference type="AlphaFoldDB" id="A0AAD9HI42"/>
<organism evidence="1 2">
    <name type="scientific">Colletotrichum zoysiae</name>
    <dbReference type="NCBI Taxonomy" id="1216348"/>
    <lineage>
        <taxon>Eukaryota</taxon>
        <taxon>Fungi</taxon>
        <taxon>Dikarya</taxon>
        <taxon>Ascomycota</taxon>
        <taxon>Pezizomycotina</taxon>
        <taxon>Sordariomycetes</taxon>
        <taxon>Hypocreomycetidae</taxon>
        <taxon>Glomerellales</taxon>
        <taxon>Glomerellaceae</taxon>
        <taxon>Colletotrichum</taxon>
        <taxon>Colletotrichum graminicola species complex</taxon>
    </lineage>
</organism>
<evidence type="ECO:0000313" key="2">
    <source>
        <dbReference type="Proteomes" id="UP001232148"/>
    </source>
</evidence>
<comment type="caution">
    <text evidence="1">The sequence shown here is derived from an EMBL/GenBank/DDBJ whole genome shotgun (WGS) entry which is preliminary data.</text>
</comment>